<proteinExistence type="predicted"/>
<accession>A0A9D7S6U1</accession>
<name>A0A9D7S6U1_9BACT</name>
<evidence type="ECO:0000313" key="2">
    <source>
        <dbReference type="Proteomes" id="UP000808349"/>
    </source>
</evidence>
<dbReference type="AlphaFoldDB" id="A0A9D7S6U1"/>
<evidence type="ECO:0000313" key="1">
    <source>
        <dbReference type="EMBL" id="MBK9716031.1"/>
    </source>
</evidence>
<evidence type="ECO:0008006" key="3">
    <source>
        <dbReference type="Google" id="ProtNLM"/>
    </source>
</evidence>
<sequence length="270" mass="31239">MKKIDRSSINISLSVSIILLLLSSCISRRHISKLRKPAVSISDTIKDFKNYNQPDFIKMEDLLRTSQERAQKSAFIKNIKENIYLIVDQKVAFTVILNGNEITIERGKKTGITPTLLIPFSPTIAQNLANVLEDLKLDQEEIFYVSYIVFIPCLNRMYSMPYLFETSMYKGRLDNYLQFLIKNPDGYTYHGQNVEISGTVVNVDGMFIIMPGLVGDPDIRLELTLDQAIELYKYVVYDAVKDQSKMEKMKLFKKYSNLVKECTIYERSWH</sequence>
<protein>
    <recommendedName>
        <fullName evidence="3">Lipoprotein</fullName>
    </recommendedName>
</protein>
<dbReference type="EMBL" id="JADKFW010000004">
    <property type="protein sequence ID" value="MBK9716031.1"/>
    <property type="molecule type" value="Genomic_DNA"/>
</dbReference>
<dbReference type="Proteomes" id="UP000808349">
    <property type="component" value="Unassembled WGS sequence"/>
</dbReference>
<gene>
    <name evidence="1" type="ORF">IPO85_00625</name>
</gene>
<organism evidence="1 2">
    <name type="scientific">Candidatus Defluviibacterium haderslevense</name>
    <dbReference type="NCBI Taxonomy" id="2981993"/>
    <lineage>
        <taxon>Bacteria</taxon>
        <taxon>Pseudomonadati</taxon>
        <taxon>Bacteroidota</taxon>
        <taxon>Saprospiria</taxon>
        <taxon>Saprospirales</taxon>
        <taxon>Saprospiraceae</taxon>
        <taxon>Candidatus Defluviibacterium</taxon>
    </lineage>
</organism>
<reference evidence="1 2" key="1">
    <citation type="submission" date="2020-10" db="EMBL/GenBank/DDBJ databases">
        <title>Connecting structure to function with the recovery of over 1000 high-quality activated sludge metagenome-assembled genomes encoding full-length rRNA genes using long-read sequencing.</title>
        <authorList>
            <person name="Singleton C.M."/>
            <person name="Petriglieri F."/>
            <person name="Kristensen J.M."/>
            <person name="Kirkegaard R.H."/>
            <person name="Michaelsen T.Y."/>
            <person name="Andersen M.H."/>
            <person name="Karst S.M."/>
            <person name="Dueholm M.S."/>
            <person name="Nielsen P.H."/>
            <person name="Albertsen M."/>
        </authorList>
    </citation>
    <scope>NUCLEOTIDE SEQUENCE [LARGE SCALE GENOMIC DNA]</scope>
    <source>
        <strain evidence="1">Ribe_18-Q3-R11-54_BAT3C.373</strain>
    </source>
</reference>
<dbReference type="PROSITE" id="PS51257">
    <property type="entry name" value="PROKAR_LIPOPROTEIN"/>
    <property type="match status" value="1"/>
</dbReference>
<comment type="caution">
    <text evidence="1">The sequence shown here is derived from an EMBL/GenBank/DDBJ whole genome shotgun (WGS) entry which is preliminary data.</text>
</comment>